<evidence type="ECO:0000313" key="1">
    <source>
        <dbReference type="EMBL" id="KAJ7017178.1"/>
    </source>
</evidence>
<gene>
    <name evidence="1" type="ORF">C8F04DRAFT_1279861</name>
</gene>
<dbReference type="Proteomes" id="UP001218188">
    <property type="component" value="Unassembled WGS sequence"/>
</dbReference>
<comment type="caution">
    <text evidence="1">The sequence shown here is derived from an EMBL/GenBank/DDBJ whole genome shotgun (WGS) entry which is preliminary data.</text>
</comment>
<proteinExistence type="predicted"/>
<accession>A0AAD6RYG7</accession>
<evidence type="ECO:0000313" key="2">
    <source>
        <dbReference type="Proteomes" id="UP001218188"/>
    </source>
</evidence>
<sequence>MAILPSRVVQESFVSLYGGSEMAQVRKSQQCAWSGLPAKPERAWRAWLPSWPGSVLVRVVVNAGIVDALIRPLEISNTEYALGSNWRPPIPISNILHQVLRPAVFVLQQALDPSFHHTRYGSFQFPYTTTRVVQATLRKMMELVHLISLTDPEYPSYVALWDGISAVHLIPEEPPVSDLSMGQFEILDHMVEIYGFEGENSEAGVHMSAALEHLKRVATCWAALLGTRGEYPEFERSGRMMRRPTNTGWVDPSSS</sequence>
<dbReference type="EMBL" id="JARJCM010000427">
    <property type="protein sequence ID" value="KAJ7017178.1"/>
    <property type="molecule type" value="Genomic_DNA"/>
</dbReference>
<dbReference type="AlphaFoldDB" id="A0AAD6RYG7"/>
<organism evidence="1 2">
    <name type="scientific">Mycena alexandri</name>
    <dbReference type="NCBI Taxonomy" id="1745969"/>
    <lineage>
        <taxon>Eukaryota</taxon>
        <taxon>Fungi</taxon>
        <taxon>Dikarya</taxon>
        <taxon>Basidiomycota</taxon>
        <taxon>Agaricomycotina</taxon>
        <taxon>Agaricomycetes</taxon>
        <taxon>Agaricomycetidae</taxon>
        <taxon>Agaricales</taxon>
        <taxon>Marasmiineae</taxon>
        <taxon>Mycenaceae</taxon>
        <taxon>Mycena</taxon>
    </lineage>
</organism>
<keyword evidence="2" id="KW-1185">Reference proteome</keyword>
<protein>
    <submittedName>
        <fullName evidence="1">Uncharacterized protein</fullName>
    </submittedName>
</protein>
<name>A0AAD6RYG7_9AGAR</name>
<reference evidence="1" key="1">
    <citation type="submission" date="2023-03" db="EMBL/GenBank/DDBJ databases">
        <title>Massive genome expansion in bonnet fungi (Mycena s.s.) driven by repeated elements and novel gene families across ecological guilds.</title>
        <authorList>
            <consortium name="Lawrence Berkeley National Laboratory"/>
            <person name="Harder C.B."/>
            <person name="Miyauchi S."/>
            <person name="Viragh M."/>
            <person name="Kuo A."/>
            <person name="Thoen E."/>
            <person name="Andreopoulos B."/>
            <person name="Lu D."/>
            <person name="Skrede I."/>
            <person name="Drula E."/>
            <person name="Henrissat B."/>
            <person name="Morin E."/>
            <person name="Kohler A."/>
            <person name="Barry K."/>
            <person name="LaButti K."/>
            <person name="Morin E."/>
            <person name="Salamov A."/>
            <person name="Lipzen A."/>
            <person name="Mereny Z."/>
            <person name="Hegedus B."/>
            <person name="Baldrian P."/>
            <person name="Stursova M."/>
            <person name="Weitz H."/>
            <person name="Taylor A."/>
            <person name="Grigoriev I.V."/>
            <person name="Nagy L.G."/>
            <person name="Martin F."/>
            <person name="Kauserud H."/>
        </authorList>
    </citation>
    <scope>NUCLEOTIDE SEQUENCE</scope>
    <source>
        <strain evidence="1">CBHHK200</strain>
    </source>
</reference>